<dbReference type="InterPro" id="IPR052752">
    <property type="entry name" value="NACHT-WD_repeat"/>
</dbReference>
<dbReference type="SUPFAM" id="SSF50998">
    <property type="entry name" value="Quinoprotein alcohol dehydrogenase-like"/>
    <property type="match status" value="1"/>
</dbReference>
<dbReference type="InterPro" id="IPR056884">
    <property type="entry name" value="NPHP3-like_N"/>
</dbReference>
<dbReference type="PANTHER" id="PTHR19871">
    <property type="entry name" value="BETA TRANSDUCIN-RELATED PROTEIN"/>
    <property type="match status" value="1"/>
</dbReference>
<name>A0A0Q9X553_DROMO</name>
<dbReference type="PANTHER" id="PTHR19871:SF37">
    <property type="entry name" value="GH25853P"/>
    <property type="match status" value="1"/>
</dbReference>
<evidence type="ECO:0000256" key="1">
    <source>
        <dbReference type="ARBA" id="ARBA00022737"/>
    </source>
</evidence>
<dbReference type="InterPro" id="IPR027417">
    <property type="entry name" value="P-loop_NTPase"/>
</dbReference>
<dbReference type="InterPro" id="IPR030934">
    <property type="entry name" value="Intein_C"/>
</dbReference>
<dbReference type="SMART" id="SM00320">
    <property type="entry name" value="WD40"/>
    <property type="match status" value="3"/>
</dbReference>
<dbReference type="Proteomes" id="UP000009192">
    <property type="component" value="Unassembled WGS sequence"/>
</dbReference>
<dbReference type="InterPro" id="IPR001680">
    <property type="entry name" value="WD40_rpt"/>
</dbReference>
<evidence type="ECO:0000313" key="5">
    <source>
        <dbReference type="EMBL" id="KRG03227.1"/>
    </source>
</evidence>
<sequence>MGNVCSSGQKKKKKDKDSASEQSDDSPPYEEADKKDAQLSNDAKDHNERRAPLADVEALPDTNQPNDSNGNQQQQQQQQTSLPKSNATEKELNSNNTTQGAQAPGDASSGSPGMGNLSMLQGKPPPGRKIERDKKIVIYILADNSTEYKKHKRVIYSLYKHFKSKCQSKGFDFIIADVHDSEALTKEAEATAMTTSLEQQANGNAKKDFSRLQEVKRWTQTPLEAQGGHEEAANCLCEITRHATDAYIIPVLFLGSTLGTPMLPLTIESQDFTSVLSAASDAEKLLLEKWYTIDNSYQPMCHRLYTQQIDPYSTEVNDELNELLAVLLRLFSDDVKDSYLTTVVEQEINNTVLISQELAKRCIWIQTGAHYSRAPENATQLELEVLRRITRIYAELKNQLCEKNLIRMLPTMNILDDELSSVIESLLDKSLAGIFEEHLQKSIPYNTLGVDRVLLEELQLIGYYSKLLAQNSANFDIMNDVKRYIRDGTSQPLVVSGARGSGKSVLVSKIMENVHRWKPEAQLVLRYANLSARSSDITSLLGSIANQMSVLETGQQCQVPHVSRTNMSKKSSLTFQGRPQTLEAYAGVIKAILGRQQRFYVLIIDGLDELQRDAALDWLPLQLGSCGKLILTVSEREDEEDESDSFDILAALAQLGIPQRCFLRLRQFTERQWHDILSSGGGDFYAANGALKLPDDWKSLHGKTPYHAKSLWWLAWLGHVAQPISEIGDISSKILQVLETKFAADQVELMLLIVRLSPWGIRESDCLGVFQKITQLEAQVVFKIWSKFCWLMGPMLLNLKNIRIADRSFGRAVLSRYAQKQWLVHEALRDYFDRQESEFKGSAGVKTYNYQKYLKLPYHHFCAVIEDKPAPHKIDILFNCFYFTDLQWIANKVHATGPAHLMHDILHAEWLAGSEGSTGYVHINFLKQFLVRYLHELSYDGQQFYTLMKYYLKTRFKDDESLKDDEKIRSWWEYTNELEFAFLEILNADLDAKDNEANVDESNATPAVRGYDVLMNLPQPGCYVASLCTERAEICIWDVKNCCRIRELQGIQQPTAMCPVGNYEAAVLCRREIRVINLDEGKFKVTLKGVMNQKMPYFGLHDQNHLVCLSRNRMYVNLMNLESGDCVTTFKAGEDRFLNSLLVSGDGRILVCGDETQKPFPLLVWHLSQRKLLYDLRIPHHDFVTSLSAITHEGSYVCVVAKELNEPTTPNFIVVYDLQSGTLFKKWKPSCNTVSLAISQLNACVIAGLEDAKILIWDLVTGNCKCTLIGHNAPVTYLKLDPLGKVLLSFDKEGRDSAIRLWELNTAKSLAVFKPPAKISTCEILPNGAYVVLALVDRNDLLTLALKNYGGSSANALEDDCGTLYGNPDNQHKVFNLSN</sequence>
<keyword evidence="1" id="KW-0677">Repeat</keyword>
<evidence type="ECO:0000259" key="3">
    <source>
        <dbReference type="Pfam" id="PF24883"/>
    </source>
</evidence>
<dbReference type="EMBL" id="CH933807">
    <property type="protein sequence ID" value="KRG03226.1"/>
    <property type="molecule type" value="Genomic_DNA"/>
</dbReference>
<protein>
    <submittedName>
        <fullName evidence="4">Uncharacterized protein, isoform B</fullName>
    </submittedName>
    <submittedName>
        <fullName evidence="5">Uncharacterized protein, isoform C</fullName>
    </submittedName>
</protein>
<dbReference type="Gene3D" id="2.130.10.10">
    <property type="entry name" value="YVTN repeat-like/Quinoprotein amine dehydrogenase"/>
    <property type="match status" value="2"/>
</dbReference>
<dbReference type="InterPro" id="IPR015943">
    <property type="entry name" value="WD40/YVTN_repeat-like_dom_sf"/>
</dbReference>
<dbReference type="EMBL" id="CH933807">
    <property type="protein sequence ID" value="KRG03227.1"/>
    <property type="molecule type" value="Genomic_DNA"/>
</dbReference>
<evidence type="ECO:0000256" key="2">
    <source>
        <dbReference type="SAM" id="MobiDB-lite"/>
    </source>
</evidence>
<organism evidence="5 6">
    <name type="scientific">Drosophila mojavensis</name>
    <name type="common">Fruit fly</name>
    <dbReference type="NCBI Taxonomy" id="7230"/>
    <lineage>
        <taxon>Eukaryota</taxon>
        <taxon>Metazoa</taxon>
        <taxon>Ecdysozoa</taxon>
        <taxon>Arthropoda</taxon>
        <taxon>Hexapoda</taxon>
        <taxon>Insecta</taxon>
        <taxon>Pterygota</taxon>
        <taxon>Neoptera</taxon>
        <taxon>Endopterygota</taxon>
        <taxon>Diptera</taxon>
        <taxon>Brachycera</taxon>
        <taxon>Muscomorpha</taxon>
        <taxon>Ephydroidea</taxon>
        <taxon>Drosophilidae</taxon>
        <taxon>Drosophila</taxon>
    </lineage>
</organism>
<feature type="region of interest" description="Disordered" evidence="2">
    <location>
        <begin position="1"/>
        <end position="129"/>
    </location>
</feature>
<gene>
    <name evidence="5" type="primary">Dmoj\GI17655</name>
    <name evidence="5" type="ORF">Dmoj_GI17655</name>
</gene>
<dbReference type="Gene3D" id="3.40.50.300">
    <property type="entry name" value="P-loop containing nucleotide triphosphate hydrolases"/>
    <property type="match status" value="1"/>
</dbReference>
<dbReference type="InterPro" id="IPR011047">
    <property type="entry name" value="Quinoprotein_ADH-like_sf"/>
</dbReference>
<dbReference type="Pfam" id="PF00400">
    <property type="entry name" value="WD40"/>
    <property type="match status" value="1"/>
</dbReference>
<dbReference type="PROSITE" id="PS50818">
    <property type="entry name" value="INTEIN_C_TER"/>
    <property type="match status" value="1"/>
</dbReference>
<evidence type="ECO:0000313" key="6">
    <source>
        <dbReference type="Proteomes" id="UP000009192"/>
    </source>
</evidence>
<accession>A0A0Q9X553</accession>
<reference evidence="5" key="3">
    <citation type="submission" date="2015-11" db="EMBL/GenBank/DDBJ databases">
        <authorList>
            <consortium name="FlyBase"/>
        </authorList>
    </citation>
    <scope>NUCLEOTIDE SEQUENCE</scope>
    <source>
        <strain evidence="5">TSC#15081-1352.22</strain>
    </source>
</reference>
<keyword evidence="6" id="KW-1185">Reference proteome</keyword>
<dbReference type="Pfam" id="PF24883">
    <property type="entry name" value="NPHP3_N"/>
    <property type="match status" value="1"/>
</dbReference>
<reference evidence="5" key="2">
    <citation type="journal article" date="2008" name="Bioinformatics">
        <title>Assembly reconciliation.</title>
        <authorList>
            <person name="Zimin A.V."/>
            <person name="Smith D.R."/>
            <person name="Sutton G."/>
            <person name="Yorke J.A."/>
        </authorList>
    </citation>
    <scope>NUCLEOTIDE SEQUENCE</scope>
    <source>
        <strain evidence="5">TSC#15081-1352.22</strain>
    </source>
</reference>
<dbReference type="OrthoDB" id="6134417at2759"/>
<dbReference type="FunCoup" id="A0A0Q9X553">
    <property type="interactions" value="51"/>
</dbReference>
<dbReference type="InParanoid" id="A0A0Q9X553"/>
<feature type="domain" description="Nephrocystin 3-like N-terminal" evidence="3">
    <location>
        <begin position="486"/>
        <end position="615"/>
    </location>
</feature>
<evidence type="ECO:0000313" key="4">
    <source>
        <dbReference type="EMBL" id="KRG03226.1"/>
    </source>
</evidence>
<dbReference type="SUPFAM" id="SSF52540">
    <property type="entry name" value="P-loop containing nucleoside triphosphate hydrolases"/>
    <property type="match status" value="1"/>
</dbReference>
<reference evidence="5 6" key="1">
    <citation type="journal article" date="2007" name="Nature">
        <title>Evolution of genes and genomes on the Drosophila phylogeny.</title>
        <authorList>
            <consortium name="Drosophila 12 Genomes Consortium"/>
            <person name="Clark A.G."/>
            <person name="Eisen M.B."/>
            <person name="Smith D.R."/>
            <person name="Bergman C.M."/>
            <person name="Oliver B."/>
            <person name="Markow T.A."/>
            <person name="Kaufman T.C."/>
            <person name="Kellis M."/>
            <person name="Gelbart W."/>
            <person name="Iyer V.N."/>
            <person name="Pollard D.A."/>
            <person name="Sackton T.B."/>
            <person name="Larracuente A.M."/>
            <person name="Singh N.D."/>
            <person name="Abad J.P."/>
            <person name="Abt D.N."/>
            <person name="Adryan B."/>
            <person name="Aguade M."/>
            <person name="Akashi H."/>
            <person name="Anderson W.W."/>
            <person name="Aquadro C.F."/>
            <person name="Ardell D.H."/>
            <person name="Arguello R."/>
            <person name="Artieri C.G."/>
            <person name="Barbash D.A."/>
            <person name="Barker D."/>
            <person name="Barsanti P."/>
            <person name="Batterham P."/>
            <person name="Batzoglou S."/>
            <person name="Begun D."/>
            <person name="Bhutkar A."/>
            <person name="Blanco E."/>
            <person name="Bosak S.A."/>
            <person name="Bradley R.K."/>
            <person name="Brand A.D."/>
            <person name="Brent M.R."/>
            <person name="Brooks A.N."/>
            <person name="Brown R.H."/>
            <person name="Butlin R.K."/>
            <person name="Caggese C."/>
            <person name="Calvi B.R."/>
            <person name="Bernardo de Carvalho A."/>
            <person name="Caspi A."/>
            <person name="Castrezana S."/>
            <person name="Celniker S.E."/>
            <person name="Chang J.L."/>
            <person name="Chapple C."/>
            <person name="Chatterji S."/>
            <person name="Chinwalla A."/>
            <person name="Civetta A."/>
            <person name="Clifton S.W."/>
            <person name="Comeron J.M."/>
            <person name="Costello J.C."/>
            <person name="Coyne J.A."/>
            <person name="Daub J."/>
            <person name="David R.G."/>
            <person name="Delcher A.L."/>
            <person name="Delehaunty K."/>
            <person name="Do C.B."/>
            <person name="Ebling H."/>
            <person name="Edwards K."/>
            <person name="Eickbush T."/>
            <person name="Evans J.D."/>
            <person name="Filipski A."/>
            <person name="Findeiss S."/>
            <person name="Freyhult E."/>
            <person name="Fulton L."/>
            <person name="Fulton R."/>
            <person name="Garcia A.C."/>
            <person name="Gardiner A."/>
            <person name="Garfield D.A."/>
            <person name="Garvin B.E."/>
            <person name="Gibson G."/>
            <person name="Gilbert D."/>
            <person name="Gnerre S."/>
            <person name="Godfrey J."/>
            <person name="Good R."/>
            <person name="Gotea V."/>
            <person name="Gravely B."/>
            <person name="Greenberg A.J."/>
            <person name="Griffiths-Jones S."/>
            <person name="Gross S."/>
            <person name="Guigo R."/>
            <person name="Gustafson E.A."/>
            <person name="Haerty W."/>
            <person name="Hahn M.W."/>
            <person name="Halligan D.L."/>
            <person name="Halpern A.L."/>
            <person name="Halter G.M."/>
            <person name="Han M.V."/>
            <person name="Heger A."/>
            <person name="Hillier L."/>
            <person name="Hinrichs A.S."/>
            <person name="Holmes I."/>
            <person name="Hoskins R.A."/>
            <person name="Hubisz M.J."/>
            <person name="Hultmark D."/>
            <person name="Huntley M.A."/>
            <person name="Jaffe D.B."/>
            <person name="Jagadeeshan S."/>
            <person name="Jeck W.R."/>
            <person name="Johnson J."/>
            <person name="Jones C.D."/>
            <person name="Jordan W.C."/>
            <person name="Karpen G.H."/>
            <person name="Kataoka E."/>
            <person name="Keightley P.D."/>
            <person name="Kheradpour P."/>
            <person name="Kirkness E.F."/>
            <person name="Koerich L.B."/>
            <person name="Kristiansen K."/>
            <person name="Kudrna D."/>
            <person name="Kulathinal R.J."/>
            <person name="Kumar S."/>
            <person name="Kwok R."/>
            <person name="Lander E."/>
            <person name="Langley C.H."/>
            <person name="Lapoint R."/>
            <person name="Lazzaro B.P."/>
            <person name="Lee S.J."/>
            <person name="Levesque L."/>
            <person name="Li R."/>
            <person name="Lin C.F."/>
            <person name="Lin M.F."/>
            <person name="Lindblad-Toh K."/>
            <person name="Llopart A."/>
            <person name="Long M."/>
            <person name="Low L."/>
            <person name="Lozovsky E."/>
            <person name="Lu J."/>
            <person name="Luo M."/>
            <person name="Machado C.A."/>
            <person name="Makalowski W."/>
            <person name="Marzo M."/>
            <person name="Matsuda M."/>
            <person name="Matzkin L."/>
            <person name="McAllister B."/>
            <person name="McBride C.S."/>
            <person name="McKernan B."/>
            <person name="McKernan K."/>
            <person name="Mendez-Lago M."/>
            <person name="Minx P."/>
            <person name="Mollenhauer M.U."/>
            <person name="Montooth K."/>
            <person name="Mount S.M."/>
            <person name="Mu X."/>
            <person name="Myers E."/>
            <person name="Negre B."/>
            <person name="Newfeld S."/>
            <person name="Nielsen R."/>
            <person name="Noor M.A."/>
            <person name="O'Grady P."/>
            <person name="Pachter L."/>
            <person name="Papaceit M."/>
            <person name="Parisi M.J."/>
            <person name="Parisi M."/>
            <person name="Parts L."/>
            <person name="Pedersen J.S."/>
            <person name="Pesole G."/>
            <person name="Phillippy A.M."/>
            <person name="Ponting C.P."/>
            <person name="Pop M."/>
            <person name="Porcelli D."/>
            <person name="Powell J.R."/>
            <person name="Prohaska S."/>
            <person name="Pruitt K."/>
            <person name="Puig M."/>
            <person name="Quesneville H."/>
            <person name="Ram K.R."/>
            <person name="Rand D."/>
            <person name="Rasmussen M.D."/>
            <person name="Reed L.K."/>
            <person name="Reenan R."/>
            <person name="Reily A."/>
            <person name="Remington K.A."/>
            <person name="Rieger T.T."/>
            <person name="Ritchie M.G."/>
            <person name="Robin C."/>
            <person name="Rogers Y.H."/>
            <person name="Rohde C."/>
            <person name="Rozas J."/>
            <person name="Rubenfield M.J."/>
            <person name="Ruiz A."/>
            <person name="Russo S."/>
            <person name="Salzberg S.L."/>
            <person name="Sanchez-Gracia A."/>
            <person name="Saranga D.J."/>
            <person name="Sato H."/>
            <person name="Schaeffer S.W."/>
            <person name="Schatz M.C."/>
            <person name="Schlenke T."/>
            <person name="Schwartz R."/>
            <person name="Segarra C."/>
            <person name="Singh R.S."/>
            <person name="Sirot L."/>
            <person name="Sirota M."/>
            <person name="Sisneros N.B."/>
            <person name="Smith C.D."/>
            <person name="Smith T.F."/>
            <person name="Spieth J."/>
            <person name="Stage D.E."/>
            <person name="Stark A."/>
            <person name="Stephan W."/>
            <person name="Strausberg R.L."/>
            <person name="Strempel S."/>
            <person name="Sturgill D."/>
            <person name="Sutton G."/>
            <person name="Sutton G.G."/>
            <person name="Tao W."/>
            <person name="Teichmann S."/>
            <person name="Tobari Y.N."/>
            <person name="Tomimura Y."/>
            <person name="Tsolas J.M."/>
            <person name="Valente V.L."/>
            <person name="Venter E."/>
            <person name="Venter J.C."/>
            <person name="Vicario S."/>
            <person name="Vieira F.G."/>
            <person name="Vilella A.J."/>
            <person name="Villasante A."/>
            <person name="Walenz B."/>
            <person name="Wang J."/>
            <person name="Wasserman M."/>
            <person name="Watts T."/>
            <person name="Wilson D."/>
            <person name="Wilson R.K."/>
            <person name="Wing R.A."/>
            <person name="Wolfner M.F."/>
            <person name="Wong A."/>
            <person name="Wong G.K."/>
            <person name="Wu C.I."/>
            <person name="Wu G."/>
            <person name="Yamamoto D."/>
            <person name="Yang H.P."/>
            <person name="Yang S.P."/>
            <person name="Yorke J.A."/>
            <person name="Yoshida K."/>
            <person name="Zdobnov E."/>
            <person name="Zhang P."/>
            <person name="Zhang Y."/>
            <person name="Zimin A.V."/>
            <person name="Baldwin J."/>
            <person name="Abdouelleil A."/>
            <person name="Abdulkadir J."/>
            <person name="Abebe A."/>
            <person name="Abera B."/>
            <person name="Abreu J."/>
            <person name="Acer S.C."/>
            <person name="Aftuck L."/>
            <person name="Alexander A."/>
            <person name="An P."/>
            <person name="Anderson E."/>
            <person name="Anderson S."/>
            <person name="Arachi H."/>
            <person name="Azer M."/>
            <person name="Bachantsang P."/>
            <person name="Barry A."/>
            <person name="Bayul T."/>
            <person name="Berlin A."/>
            <person name="Bessette D."/>
            <person name="Bloom T."/>
            <person name="Blye J."/>
            <person name="Boguslavskiy L."/>
            <person name="Bonnet C."/>
            <person name="Boukhgalter B."/>
            <person name="Bourzgui I."/>
            <person name="Brown A."/>
            <person name="Cahill P."/>
            <person name="Channer S."/>
            <person name="Cheshatsang Y."/>
            <person name="Chuda L."/>
            <person name="Citroen M."/>
            <person name="Collymore A."/>
            <person name="Cooke P."/>
            <person name="Costello M."/>
            <person name="D'Aco K."/>
            <person name="Daza R."/>
            <person name="De Haan G."/>
            <person name="DeGray S."/>
            <person name="DeMaso C."/>
            <person name="Dhargay N."/>
            <person name="Dooley K."/>
            <person name="Dooley E."/>
            <person name="Doricent M."/>
            <person name="Dorje P."/>
            <person name="Dorjee K."/>
            <person name="Dupes A."/>
            <person name="Elong R."/>
            <person name="Falk J."/>
            <person name="Farina A."/>
            <person name="Faro S."/>
            <person name="Ferguson D."/>
            <person name="Fisher S."/>
            <person name="Foley C.D."/>
            <person name="Franke A."/>
            <person name="Friedrich D."/>
            <person name="Gadbois L."/>
            <person name="Gearin G."/>
            <person name="Gearin C.R."/>
            <person name="Giannoukos G."/>
            <person name="Goode T."/>
            <person name="Graham J."/>
            <person name="Grandbois E."/>
            <person name="Grewal S."/>
            <person name="Gyaltsen K."/>
            <person name="Hafez N."/>
            <person name="Hagos B."/>
            <person name="Hall J."/>
            <person name="Henson C."/>
            <person name="Hollinger A."/>
            <person name="Honan T."/>
            <person name="Huard M.D."/>
            <person name="Hughes L."/>
            <person name="Hurhula B."/>
            <person name="Husby M.E."/>
            <person name="Kamat A."/>
            <person name="Kanga B."/>
            <person name="Kashin S."/>
            <person name="Khazanovich D."/>
            <person name="Kisner P."/>
            <person name="Lance K."/>
            <person name="Lara M."/>
            <person name="Lee W."/>
            <person name="Lennon N."/>
            <person name="Letendre F."/>
            <person name="LeVine R."/>
            <person name="Lipovsky A."/>
            <person name="Liu X."/>
            <person name="Liu J."/>
            <person name="Liu S."/>
            <person name="Lokyitsang T."/>
            <person name="Lokyitsang Y."/>
            <person name="Lubonja R."/>
            <person name="Lui A."/>
            <person name="MacDonald P."/>
            <person name="Magnisalis V."/>
            <person name="Maru K."/>
            <person name="Matthews C."/>
            <person name="McCusker W."/>
            <person name="McDonough S."/>
            <person name="Mehta T."/>
            <person name="Meldrim J."/>
            <person name="Meneus L."/>
            <person name="Mihai O."/>
            <person name="Mihalev A."/>
            <person name="Mihova T."/>
            <person name="Mittelman R."/>
            <person name="Mlenga V."/>
            <person name="Montmayeur A."/>
            <person name="Mulrain L."/>
            <person name="Navidi A."/>
            <person name="Naylor J."/>
            <person name="Negash T."/>
            <person name="Nguyen T."/>
            <person name="Nguyen N."/>
            <person name="Nicol R."/>
            <person name="Norbu C."/>
            <person name="Norbu N."/>
            <person name="Novod N."/>
            <person name="O'Neill B."/>
            <person name="Osman S."/>
            <person name="Markiewicz E."/>
            <person name="Oyono O.L."/>
            <person name="Patti C."/>
            <person name="Phunkhang P."/>
            <person name="Pierre F."/>
            <person name="Priest M."/>
            <person name="Raghuraman S."/>
            <person name="Rege F."/>
            <person name="Reyes R."/>
            <person name="Rise C."/>
            <person name="Rogov P."/>
            <person name="Ross K."/>
            <person name="Ryan E."/>
            <person name="Settipalli S."/>
            <person name="Shea T."/>
            <person name="Sherpa N."/>
            <person name="Shi L."/>
            <person name="Shih D."/>
            <person name="Sparrow T."/>
            <person name="Spaulding J."/>
            <person name="Stalker J."/>
            <person name="Stange-Thomann N."/>
            <person name="Stavropoulos S."/>
            <person name="Stone C."/>
            <person name="Strader C."/>
            <person name="Tesfaye S."/>
            <person name="Thomson T."/>
            <person name="Thoulutsang Y."/>
            <person name="Thoulutsang D."/>
            <person name="Topham K."/>
            <person name="Topping I."/>
            <person name="Tsamla T."/>
            <person name="Vassiliev H."/>
            <person name="Vo A."/>
            <person name="Wangchuk T."/>
            <person name="Wangdi T."/>
            <person name="Weiand M."/>
            <person name="Wilkinson J."/>
            <person name="Wilson A."/>
            <person name="Yadav S."/>
            <person name="Young G."/>
            <person name="Yu Q."/>
            <person name="Zembek L."/>
            <person name="Zhong D."/>
            <person name="Zimmer A."/>
            <person name="Zwirko Z."/>
            <person name="Jaffe D.B."/>
            <person name="Alvarez P."/>
            <person name="Brockman W."/>
            <person name="Butler J."/>
            <person name="Chin C."/>
            <person name="Gnerre S."/>
            <person name="Grabherr M."/>
            <person name="Kleber M."/>
            <person name="Mauceli E."/>
            <person name="MacCallum I."/>
        </authorList>
    </citation>
    <scope>NUCLEOTIDE SEQUENCE [LARGE SCALE GENOMIC DNA]</scope>
    <source>
        <strain evidence="5">TSC#15081-1352.22</strain>
        <strain evidence="6">Tucson 15081-1352.22</strain>
    </source>
</reference>
<feature type="compositionally biased region" description="Polar residues" evidence="2">
    <location>
        <begin position="61"/>
        <end position="71"/>
    </location>
</feature>
<proteinExistence type="predicted"/>
<feature type="compositionally biased region" description="Basic and acidic residues" evidence="2">
    <location>
        <begin position="31"/>
        <end position="52"/>
    </location>
</feature>
<dbReference type="KEGG" id="dmo:Dmoj_GI17655"/>